<dbReference type="HOGENOM" id="CLU_1807633_0_0_1"/>
<dbReference type="EMBL" id="GG698485">
    <property type="protein sequence ID" value="EGD94965.1"/>
    <property type="molecule type" value="Genomic_DNA"/>
</dbReference>
<evidence type="ECO:0000313" key="3">
    <source>
        <dbReference type="Proteomes" id="UP000009172"/>
    </source>
</evidence>
<accession>F2RUG6</accession>
<sequence length="143" mass="16517">MEKAMVPSCSGVGKEELADEGEDDKNMPSSRYDKAKGAKVLGVRVDWVKLRKKLTSRSDSQRIVFWQGSVNIMLRFLERYYRQVWELRTMVTPIENYLSISILVPMKKSLNQRSCKRLWRLATTGIRRQGPSLHKTPDVEANT</sequence>
<protein>
    <submittedName>
        <fullName evidence="2">Uncharacterized protein</fullName>
    </submittedName>
</protein>
<name>F2RUG6_TRIT1</name>
<organism evidence="2 3">
    <name type="scientific">Trichophyton tonsurans (strain CBS 112818)</name>
    <name type="common">Scalp ringworm fungus</name>
    <dbReference type="NCBI Taxonomy" id="647933"/>
    <lineage>
        <taxon>Eukaryota</taxon>
        <taxon>Fungi</taxon>
        <taxon>Dikarya</taxon>
        <taxon>Ascomycota</taxon>
        <taxon>Pezizomycotina</taxon>
        <taxon>Eurotiomycetes</taxon>
        <taxon>Eurotiomycetidae</taxon>
        <taxon>Onygenales</taxon>
        <taxon>Arthrodermataceae</taxon>
        <taxon>Trichophyton</taxon>
    </lineage>
</organism>
<dbReference type="Proteomes" id="UP000009172">
    <property type="component" value="Unassembled WGS sequence"/>
</dbReference>
<dbReference type="AlphaFoldDB" id="F2RUG6"/>
<feature type="region of interest" description="Disordered" evidence="1">
    <location>
        <begin position="1"/>
        <end position="32"/>
    </location>
</feature>
<proteinExistence type="predicted"/>
<evidence type="ECO:0000256" key="1">
    <source>
        <dbReference type="SAM" id="MobiDB-lite"/>
    </source>
</evidence>
<gene>
    <name evidence="2" type="ORF">TESG_08361</name>
</gene>
<evidence type="ECO:0000313" key="2">
    <source>
        <dbReference type="EMBL" id="EGD94965.1"/>
    </source>
</evidence>
<keyword evidence="3" id="KW-1185">Reference proteome</keyword>
<reference evidence="3" key="1">
    <citation type="journal article" date="2012" name="MBio">
        <title>Comparative genome analysis of Trichophyton rubrum and related dermatophytes reveals candidate genes involved in infection.</title>
        <authorList>
            <person name="Martinez D.A."/>
            <person name="Oliver B.G."/>
            <person name="Graeser Y."/>
            <person name="Goldberg J.M."/>
            <person name="Li W."/>
            <person name="Martinez-Rossi N.M."/>
            <person name="Monod M."/>
            <person name="Shelest E."/>
            <person name="Barton R.C."/>
            <person name="Birch E."/>
            <person name="Brakhage A.A."/>
            <person name="Chen Z."/>
            <person name="Gurr S.J."/>
            <person name="Heiman D."/>
            <person name="Heitman J."/>
            <person name="Kosti I."/>
            <person name="Rossi A."/>
            <person name="Saif S."/>
            <person name="Samalova M."/>
            <person name="Saunders C.W."/>
            <person name="Shea T."/>
            <person name="Summerbell R.C."/>
            <person name="Xu J."/>
            <person name="Young S."/>
            <person name="Zeng Q."/>
            <person name="Birren B.W."/>
            <person name="Cuomo C.A."/>
            <person name="White T.C."/>
        </authorList>
    </citation>
    <scope>NUCLEOTIDE SEQUENCE [LARGE SCALE GENOMIC DNA]</scope>
    <source>
        <strain evidence="3">CBS 112818</strain>
    </source>
</reference>